<feature type="compositionally biased region" description="Low complexity" evidence="1">
    <location>
        <begin position="407"/>
        <end position="422"/>
    </location>
</feature>
<keyword evidence="2" id="KW-1133">Transmembrane helix</keyword>
<gene>
    <name evidence="3" type="ORF">yc1106_01149</name>
</gene>
<proteinExistence type="predicted"/>
<name>A0A9Q8Z1E1_CURCL</name>
<feature type="transmembrane region" description="Helical" evidence="2">
    <location>
        <begin position="186"/>
        <end position="206"/>
    </location>
</feature>
<dbReference type="InterPro" id="IPR021460">
    <property type="entry name" value="DUF3112"/>
</dbReference>
<keyword evidence="2" id="KW-0812">Transmembrane</keyword>
<feature type="region of interest" description="Disordered" evidence="1">
    <location>
        <begin position="378"/>
        <end position="479"/>
    </location>
</feature>
<feature type="transmembrane region" description="Helical" evidence="2">
    <location>
        <begin position="269"/>
        <end position="289"/>
    </location>
</feature>
<feature type="compositionally biased region" description="Polar residues" evidence="1">
    <location>
        <begin position="1"/>
        <end position="18"/>
    </location>
</feature>
<accession>A0A9Q8Z1E1</accession>
<feature type="transmembrane region" description="Helical" evidence="2">
    <location>
        <begin position="39"/>
        <end position="59"/>
    </location>
</feature>
<keyword evidence="4" id="KW-1185">Reference proteome</keyword>
<feature type="region of interest" description="Disordered" evidence="1">
    <location>
        <begin position="307"/>
        <end position="342"/>
    </location>
</feature>
<feature type="transmembrane region" description="Helical" evidence="2">
    <location>
        <begin position="100"/>
        <end position="124"/>
    </location>
</feature>
<feature type="region of interest" description="Disordered" evidence="1">
    <location>
        <begin position="1"/>
        <end position="20"/>
    </location>
</feature>
<feature type="region of interest" description="Disordered" evidence="1">
    <location>
        <begin position="693"/>
        <end position="729"/>
    </location>
</feature>
<dbReference type="EMBL" id="CP089274">
    <property type="protein sequence ID" value="USP73875.1"/>
    <property type="molecule type" value="Genomic_DNA"/>
</dbReference>
<protein>
    <submittedName>
        <fullName evidence="3">Uncharacterized protein</fullName>
    </submittedName>
</protein>
<keyword evidence="2" id="KW-0472">Membrane</keyword>
<evidence type="ECO:0000256" key="1">
    <source>
        <dbReference type="SAM" id="MobiDB-lite"/>
    </source>
</evidence>
<dbReference type="VEuPathDB" id="FungiDB:yc1106_01149"/>
<feature type="transmembrane region" description="Helical" evidence="2">
    <location>
        <begin position="226"/>
        <end position="249"/>
    </location>
</feature>
<dbReference type="OrthoDB" id="3357002at2759"/>
<sequence>MSSQQGTQGPPPGVSSQKGPPYAPVDAGLGGSPSILPDVPAAATFLFFYLVFGVIHIRIFKGNKHRGHKFVFNGAILGLCKIRIITMILRIAWANYPRDVGLAIAANIFTYAGTIILYMVNWFFAQRILRAQHPSVGWSTHYRIFHRGGLFFLIVTLLGLIISQIWKFFTLDQVKLDAFRSLFLIAQTYATAFCFAPAILVCLSLLIPRSEVEKFGAGRLRNNITILLISVCVLSVGQVFRCVLAWIPPTLMVDVQRGQVQLPWYLSKASFYCFNFVTEIFVVVLFAAVRVDLRFYIPNGANKTGDYSRSRVDLHNEDEKNPTIINSTRNSMANPNDSNETLHQYPASVFEDTQTLADSLRYPHSTLEVDEKTGNWKVKRLSQDSTKSRHSIKAMSKSSQSTLHGGSSTPATHASSSRASSSKGVNVSGAPIRHRNSREANATPPVPELPADWPLPGAMPPKGASPVLEHTNGSSSKAMKRKKTFELENHELNNVDVGDAVTNALARLEMNSGRSMSKLPMRPPPPVYYQNNMPLPEYNAMAAMYTTNGRVSPKRAAKYTVYPPPQQALHHRCNSTPMATPRPSFSHEAPEPRRAHRSSHSVSAPNRQTGLSSSPSLEIISLLNHMSGDQSRIIDASLLREPGETPTNPNHTFERSPMIAHQRSQYNKMNNGNPNLMTPRPTIYHPPRNEQYDVIKSNHLPPPPSSSSSADSSDSSSTPDHRHKAHVGWDYVNEYSPSSVDTEEKAWAQEEFRKFSASPQPASLMRHHRS</sequence>
<feature type="compositionally biased region" description="Polar residues" evidence="1">
    <location>
        <begin position="323"/>
        <end position="342"/>
    </location>
</feature>
<dbReference type="PANTHER" id="PTHR35184">
    <property type="entry name" value="YALI0C10208P"/>
    <property type="match status" value="1"/>
</dbReference>
<feature type="compositionally biased region" description="Low complexity" evidence="1">
    <location>
        <begin position="706"/>
        <end position="718"/>
    </location>
</feature>
<dbReference type="Pfam" id="PF11309">
    <property type="entry name" value="DUF3112"/>
    <property type="match status" value="1"/>
</dbReference>
<organism evidence="3 4">
    <name type="scientific">Curvularia clavata</name>
    <dbReference type="NCBI Taxonomy" id="95742"/>
    <lineage>
        <taxon>Eukaryota</taxon>
        <taxon>Fungi</taxon>
        <taxon>Dikarya</taxon>
        <taxon>Ascomycota</taxon>
        <taxon>Pezizomycotina</taxon>
        <taxon>Dothideomycetes</taxon>
        <taxon>Pleosporomycetidae</taxon>
        <taxon>Pleosporales</taxon>
        <taxon>Pleosporineae</taxon>
        <taxon>Pleosporaceae</taxon>
        <taxon>Curvularia</taxon>
    </lineage>
</organism>
<evidence type="ECO:0000256" key="2">
    <source>
        <dbReference type="SAM" id="Phobius"/>
    </source>
</evidence>
<evidence type="ECO:0000313" key="4">
    <source>
        <dbReference type="Proteomes" id="UP001056012"/>
    </source>
</evidence>
<dbReference type="Proteomes" id="UP001056012">
    <property type="component" value="Chromosome 1"/>
</dbReference>
<evidence type="ECO:0000313" key="3">
    <source>
        <dbReference type="EMBL" id="USP73875.1"/>
    </source>
</evidence>
<feature type="transmembrane region" description="Helical" evidence="2">
    <location>
        <begin position="71"/>
        <end position="94"/>
    </location>
</feature>
<feature type="region of interest" description="Disordered" evidence="1">
    <location>
        <begin position="571"/>
        <end position="613"/>
    </location>
</feature>
<reference evidence="3" key="1">
    <citation type="submission" date="2021-12" db="EMBL/GenBank/DDBJ databases">
        <title>Curvularia clavata genome.</title>
        <authorList>
            <person name="Cao Y."/>
        </authorList>
    </citation>
    <scope>NUCLEOTIDE SEQUENCE</scope>
    <source>
        <strain evidence="3">Yc1106</strain>
    </source>
</reference>
<dbReference type="AlphaFoldDB" id="A0A9Q8Z1E1"/>
<feature type="region of interest" description="Disordered" evidence="1">
    <location>
        <begin position="669"/>
        <end position="688"/>
    </location>
</feature>
<feature type="region of interest" description="Disordered" evidence="1">
    <location>
        <begin position="751"/>
        <end position="770"/>
    </location>
</feature>
<feature type="compositionally biased region" description="Polar residues" evidence="1">
    <location>
        <begin position="396"/>
        <end position="406"/>
    </location>
</feature>
<feature type="transmembrane region" description="Helical" evidence="2">
    <location>
        <begin position="144"/>
        <end position="166"/>
    </location>
</feature>
<dbReference type="PANTHER" id="PTHR35184:SF1">
    <property type="entry name" value="INTEGRAL MEMBRANE PROTEIN"/>
    <property type="match status" value="1"/>
</dbReference>
<feature type="compositionally biased region" description="Basic and acidic residues" evidence="1">
    <location>
        <begin position="307"/>
        <end position="321"/>
    </location>
</feature>